<keyword evidence="6" id="KW-0408">Iron</keyword>
<sequence>MTSSETITAASDQRITVSAAHDQETNTSYKYAAYLPVYDETTKLRATEPFEFKDRGLDGDKDKKNLLGQASLLSALNDAQKKDLALLLAERGVVVFRGQDFKDIGPEKQKEFASFFGRLHIHPVGAHPPGITLLCLLKVPSSGGDTAWVSQAAAYERLSEPVQKLIEGLRAEHSGFPQAENARRDGKFVRREPVKSDHPIVRFSGQVTGQKVLFVNPGFAKRIVGLKDEESDAILQLLFKPIFRCELYGTTTTMTLWDNRVTAHTAISHYDVHNPAEGLRHGIRLTTLGEKPQGINGLDCR</sequence>
<evidence type="ECO:0000256" key="6">
    <source>
        <dbReference type="ARBA" id="ARBA00023004"/>
    </source>
</evidence>
<dbReference type="Pfam" id="PF02668">
    <property type="entry name" value="TauD"/>
    <property type="match status" value="1"/>
</dbReference>
<dbReference type="Proteomes" id="UP000019373">
    <property type="component" value="Unassembled WGS sequence"/>
</dbReference>
<organism evidence="8 9">
    <name type="scientific">Endocarpon pusillum (strain Z07020 / HMAS-L-300199)</name>
    <name type="common">Lichen-forming fungus</name>
    <dbReference type="NCBI Taxonomy" id="1263415"/>
    <lineage>
        <taxon>Eukaryota</taxon>
        <taxon>Fungi</taxon>
        <taxon>Dikarya</taxon>
        <taxon>Ascomycota</taxon>
        <taxon>Pezizomycotina</taxon>
        <taxon>Eurotiomycetes</taxon>
        <taxon>Chaetothyriomycetidae</taxon>
        <taxon>Verrucariales</taxon>
        <taxon>Verrucariaceae</taxon>
        <taxon>Endocarpon</taxon>
    </lineage>
</organism>
<dbReference type="InterPro" id="IPR003819">
    <property type="entry name" value="TauD/TfdA-like"/>
</dbReference>
<dbReference type="Gene3D" id="3.60.130.10">
    <property type="entry name" value="Clavaminate synthase-like"/>
    <property type="match status" value="2"/>
</dbReference>
<evidence type="ECO:0000256" key="1">
    <source>
        <dbReference type="ARBA" id="ARBA00001954"/>
    </source>
</evidence>
<dbReference type="InterPro" id="IPR042098">
    <property type="entry name" value="TauD-like_sf"/>
</dbReference>
<dbReference type="GO" id="GO:0046872">
    <property type="term" value="F:metal ion binding"/>
    <property type="evidence" value="ECO:0007669"/>
    <property type="project" value="UniProtKB-KW"/>
</dbReference>
<comment type="similarity">
    <text evidence="2">Belongs to the TfdA dioxygenase family.</text>
</comment>
<dbReference type="GO" id="GO:0016706">
    <property type="term" value="F:2-oxoglutarate-dependent dioxygenase activity"/>
    <property type="evidence" value="ECO:0007669"/>
    <property type="project" value="TreeGrafter"/>
</dbReference>
<reference evidence="9" key="1">
    <citation type="journal article" date="2014" name="BMC Genomics">
        <title>Genome characteristics reveal the impact of lichenization on lichen-forming fungus Endocarpon pusillum Hedwig (Verrucariales, Ascomycota).</title>
        <authorList>
            <person name="Wang Y.-Y."/>
            <person name="Liu B."/>
            <person name="Zhang X.-Y."/>
            <person name="Zhou Q.-M."/>
            <person name="Zhang T."/>
            <person name="Li H."/>
            <person name="Yu Y.-F."/>
            <person name="Zhang X.-L."/>
            <person name="Hao X.-Y."/>
            <person name="Wang M."/>
            <person name="Wang L."/>
            <person name="Wei J.-C."/>
        </authorList>
    </citation>
    <scope>NUCLEOTIDE SEQUENCE [LARGE SCALE GENOMIC DNA]</scope>
    <source>
        <strain evidence="9">Z07020 / HMAS-L-300199</strain>
    </source>
</reference>
<accession>U1GID8</accession>
<dbReference type="OMA" id="PWVHPIY"/>
<keyword evidence="4" id="KW-0223">Dioxygenase</keyword>
<dbReference type="GO" id="GO:0005737">
    <property type="term" value="C:cytoplasm"/>
    <property type="evidence" value="ECO:0007669"/>
    <property type="project" value="TreeGrafter"/>
</dbReference>
<dbReference type="InterPro" id="IPR051323">
    <property type="entry name" value="AtsK-like"/>
</dbReference>
<dbReference type="HOGENOM" id="CLU_036005_0_0_1"/>
<evidence type="ECO:0000256" key="4">
    <source>
        <dbReference type="ARBA" id="ARBA00022964"/>
    </source>
</evidence>
<evidence type="ECO:0000259" key="7">
    <source>
        <dbReference type="Pfam" id="PF02668"/>
    </source>
</evidence>
<keyword evidence="3" id="KW-0479">Metal-binding</keyword>
<dbReference type="eggNOG" id="ENOG502QT05">
    <property type="taxonomic scope" value="Eukaryota"/>
</dbReference>
<proteinExistence type="inferred from homology"/>
<gene>
    <name evidence="8" type="ORF">EPUS_01808</name>
</gene>
<keyword evidence="5" id="KW-0560">Oxidoreductase</keyword>
<comment type="cofactor">
    <cofactor evidence="1">
        <name>Fe(2+)</name>
        <dbReference type="ChEBI" id="CHEBI:29033"/>
    </cofactor>
</comment>
<evidence type="ECO:0000256" key="5">
    <source>
        <dbReference type="ARBA" id="ARBA00023002"/>
    </source>
</evidence>
<dbReference type="PANTHER" id="PTHR30468">
    <property type="entry name" value="ALPHA-KETOGLUTARATE-DEPENDENT SULFONATE DIOXYGENASE"/>
    <property type="match status" value="1"/>
</dbReference>
<feature type="domain" description="TauD/TfdA-like" evidence="7">
    <location>
        <begin position="126"/>
        <end position="284"/>
    </location>
</feature>
<name>U1GID8_ENDPU</name>
<protein>
    <recommendedName>
        <fullName evidence="7">TauD/TfdA-like domain-containing protein</fullName>
    </recommendedName>
</protein>
<dbReference type="RefSeq" id="XP_007802604.1">
    <property type="nucleotide sequence ID" value="XM_007804413.1"/>
</dbReference>
<dbReference type="SUPFAM" id="SSF51197">
    <property type="entry name" value="Clavaminate synthase-like"/>
    <property type="match status" value="1"/>
</dbReference>
<dbReference type="PANTHER" id="PTHR30468:SF28">
    <property type="entry name" value="ALPHA-KETOGLUTARATE-DEPENDENT TAURINE DIOXYGENASE (AFU_ORTHOLOGUE AFUA_8G02210)-RELATED"/>
    <property type="match status" value="1"/>
</dbReference>
<keyword evidence="9" id="KW-1185">Reference proteome</keyword>
<evidence type="ECO:0000256" key="3">
    <source>
        <dbReference type="ARBA" id="ARBA00022723"/>
    </source>
</evidence>
<evidence type="ECO:0000313" key="8">
    <source>
        <dbReference type="EMBL" id="ERF71893.1"/>
    </source>
</evidence>
<dbReference type="AlphaFoldDB" id="U1GID8"/>
<evidence type="ECO:0000313" key="9">
    <source>
        <dbReference type="Proteomes" id="UP000019373"/>
    </source>
</evidence>
<dbReference type="EMBL" id="KE721191">
    <property type="protein sequence ID" value="ERF71893.1"/>
    <property type="molecule type" value="Genomic_DNA"/>
</dbReference>
<evidence type="ECO:0000256" key="2">
    <source>
        <dbReference type="ARBA" id="ARBA00005896"/>
    </source>
</evidence>
<dbReference type="GeneID" id="19236863"/>
<dbReference type="OrthoDB" id="10257314at2759"/>